<dbReference type="PANTHER" id="PTHR21240">
    <property type="entry name" value="2-AMINO-3-CARBOXYLMUCONATE-6-SEMIALDEHYDE DECARBOXYLASE"/>
    <property type="match status" value="1"/>
</dbReference>
<dbReference type="RefSeq" id="WP_055580551.1">
    <property type="nucleotide sequence ID" value="NZ_LKTM01000350.1"/>
</dbReference>
<dbReference type="Gene3D" id="3.20.20.140">
    <property type="entry name" value="Metal-dependent hydrolases"/>
    <property type="match status" value="1"/>
</dbReference>
<feature type="domain" description="Amidohydrolase-related" evidence="2">
    <location>
        <begin position="21"/>
        <end position="366"/>
    </location>
</feature>
<keyword evidence="1" id="KW-0456">Lyase</keyword>
<dbReference type="GO" id="GO:0016787">
    <property type="term" value="F:hydrolase activity"/>
    <property type="evidence" value="ECO:0007669"/>
    <property type="project" value="UniProtKB-KW"/>
</dbReference>
<dbReference type="GO" id="GO:0019748">
    <property type="term" value="P:secondary metabolic process"/>
    <property type="evidence" value="ECO:0007669"/>
    <property type="project" value="TreeGrafter"/>
</dbReference>
<dbReference type="EMBL" id="LKTM01000350">
    <property type="protein sequence ID" value="KQH76445.1"/>
    <property type="molecule type" value="Genomic_DNA"/>
</dbReference>
<organism evidence="3 4">
    <name type="scientific">Mycobacterium gordonae</name>
    <dbReference type="NCBI Taxonomy" id="1778"/>
    <lineage>
        <taxon>Bacteria</taxon>
        <taxon>Bacillati</taxon>
        <taxon>Actinomycetota</taxon>
        <taxon>Actinomycetes</taxon>
        <taxon>Mycobacteriales</taxon>
        <taxon>Mycobacteriaceae</taxon>
        <taxon>Mycobacterium</taxon>
    </lineage>
</organism>
<dbReference type="STRING" id="1778.A9W97_24545"/>
<gene>
    <name evidence="3" type="ORF">AO501_27770</name>
</gene>
<accession>A0A0Q2Q9A1</accession>
<dbReference type="GO" id="GO:0005737">
    <property type="term" value="C:cytoplasm"/>
    <property type="evidence" value="ECO:0007669"/>
    <property type="project" value="TreeGrafter"/>
</dbReference>
<dbReference type="InterPro" id="IPR006680">
    <property type="entry name" value="Amidohydro-rel"/>
</dbReference>
<keyword evidence="3" id="KW-0378">Hydrolase</keyword>
<dbReference type="AlphaFoldDB" id="A0A0Q2Q9A1"/>
<dbReference type="OrthoDB" id="2533941at2"/>
<protein>
    <submittedName>
        <fullName evidence="3">Amidohydrolase</fullName>
    </submittedName>
</protein>
<dbReference type="PANTHER" id="PTHR21240:SF28">
    <property type="entry name" value="ISO-OROTATE DECARBOXYLASE (EUROFUNG)"/>
    <property type="match status" value="1"/>
</dbReference>
<evidence type="ECO:0000313" key="3">
    <source>
        <dbReference type="EMBL" id="KQH76445.1"/>
    </source>
</evidence>
<dbReference type="GO" id="GO:0016831">
    <property type="term" value="F:carboxy-lyase activity"/>
    <property type="evidence" value="ECO:0007669"/>
    <property type="project" value="InterPro"/>
</dbReference>
<dbReference type="InterPro" id="IPR032466">
    <property type="entry name" value="Metal_Hydrolase"/>
</dbReference>
<dbReference type="SUPFAM" id="SSF51556">
    <property type="entry name" value="Metallo-dependent hydrolases"/>
    <property type="match status" value="1"/>
</dbReference>
<dbReference type="InterPro" id="IPR032465">
    <property type="entry name" value="ACMSD"/>
</dbReference>
<sequence>MSLTHIHERVPAAERIAVRCVDSDVHPVPKRGEITQYIPEPWRSKFFLDHKVGELIYYDAPDYAHSFAMRVDTFPPDGEFPGSDPDMAFRQLIMEAGSDIAILEPGGRTPRLPEAHQAYSTALNHWQANHWLDGHNNWHQRWRGSICAAVEDPAGAAREIEEWAGHPYMAQILIKAEPRPSWGHPMYNPIWEAATKHDITVSCHLSRSNYEMLPTPPVGFPSYNHDFMVTYSLLAANQVMSLIFDGVFDRFPTLRIVFVEHAFTWILPLMWRMDSIYEARKSRVDIKRKPSDYVKDHIKFTTQPLDYPEDKTELTRMLEWMECEKILLFSSDYPHWTFDDPRWLVKHLPKGARDAVMYKNGIATYHLPETVPVLEGQVRVL</sequence>
<name>A0A0Q2Q9A1_MYCGO</name>
<proteinExistence type="predicted"/>
<evidence type="ECO:0000256" key="1">
    <source>
        <dbReference type="ARBA" id="ARBA00023239"/>
    </source>
</evidence>
<evidence type="ECO:0000313" key="4">
    <source>
        <dbReference type="Proteomes" id="UP000051677"/>
    </source>
</evidence>
<reference evidence="3 4" key="1">
    <citation type="submission" date="2015-10" db="EMBL/GenBank/DDBJ databases">
        <title>Mycobacterium gordonae draft genome assembly.</title>
        <authorList>
            <person name="Ustinova V."/>
            <person name="Smirnova T."/>
            <person name="Blagodatskikh K."/>
            <person name="Varlamov D."/>
            <person name="Larionova E."/>
            <person name="Chernousova L."/>
        </authorList>
    </citation>
    <scope>NUCLEOTIDE SEQUENCE [LARGE SCALE GENOMIC DNA]</scope>
    <source>
        <strain evidence="3 4">CTRI 14-8773</strain>
    </source>
</reference>
<evidence type="ECO:0000259" key="2">
    <source>
        <dbReference type="Pfam" id="PF04909"/>
    </source>
</evidence>
<comment type="caution">
    <text evidence="3">The sequence shown here is derived from an EMBL/GenBank/DDBJ whole genome shotgun (WGS) entry which is preliminary data.</text>
</comment>
<dbReference type="Proteomes" id="UP000051677">
    <property type="component" value="Unassembled WGS sequence"/>
</dbReference>
<dbReference type="Pfam" id="PF04909">
    <property type="entry name" value="Amidohydro_2"/>
    <property type="match status" value="1"/>
</dbReference>